<dbReference type="OrthoDB" id="1101576at2759"/>
<dbReference type="AlphaFoldDB" id="A0A0V1KN34"/>
<evidence type="ECO:0000313" key="2">
    <source>
        <dbReference type="Proteomes" id="UP000054721"/>
    </source>
</evidence>
<comment type="caution">
    <text evidence="1">The sequence shown here is derived from an EMBL/GenBank/DDBJ whole genome shotgun (WGS) entry which is preliminary data.</text>
</comment>
<keyword evidence="2" id="KW-1185">Reference proteome</keyword>
<reference evidence="1 2" key="1">
    <citation type="submission" date="2015-05" db="EMBL/GenBank/DDBJ databases">
        <title>Evolution of Trichinella species and genotypes.</title>
        <authorList>
            <person name="Korhonen P.K."/>
            <person name="Edoardo P."/>
            <person name="Giuseppe L.R."/>
            <person name="Gasser R.B."/>
        </authorList>
    </citation>
    <scope>NUCLEOTIDE SEQUENCE [LARGE SCALE GENOMIC DNA]</scope>
    <source>
        <strain evidence="1">ISS10</strain>
    </source>
</reference>
<protein>
    <submittedName>
        <fullName evidence="1">Uncharacterized protein</fullName>
    </submittedName>
</protein>
<evidence type="ECO:0000313" key="1">
    <source>
        <dbReference type="EMBL" id="KRZ48481.1"/>
    </source>
</evidence>
<dbReference type="Proteomes" id="UP000054721">
    <property type="component" value="Unassembled WGS sequence"/>
</dbReference>
<proteinExistence type="predicted"/>
<gene>
    <name evidence="1" type="ORF">T02_243</name>
</gene>
<accession>A0A0V1KN34</accession>
<name>A0A0V1KN34_9BILA</name>
<dbReference type="EMBL" id="JYDW01000400">
    <property type="protein sequence ID" value="KRZ48481.1"/>
    <property type="molecule type" value="Genomic_DNA"/>
</dbReference>
<organism evidence="1 2">
    <name type="scientific">Trichinella nativa</name>
    <dbReference type="NCBI Taxonomy" id="6335"/>
    <lineage>
        <taxon>Eukaryota</taxon>
        <taxon>Metazoa</taxon>
        <taxon>Ecdysozoa</taxon>
        <taxon>Nematoda</taxon>
        <taxon>Enoplea</taxon>
        <taxon>Dorylaimia</taxon>
        <taxon>Trichinellida</taxon>
        <taxon>Trichinellidae</taxon>
        <taxon>Trichinella</taxon>
    </lineage>
</organism>
<sequence>MDFRTEKKNGDNDINVFWCQSMLVIVRNYSLHMGGVDLNTMLSEELMDIVQNGLQRSPKESIQSKQVVFRDLFETILEFFDNKEPSLRGSLKQCKSDIEYMTDLVFKFNELNLQLQRSELNLIKTRSAISLLASKLALFELKELGRREFYQFPSGAALRENGKNCTMIAFKSIVII</sequence>